<keyword evidence="9" id="KW-0804">Transcription</keyword>
<protein>
    <recommendedName>
        <fullName evidence="12">C2H2-type domain-containing protein</fullName>
    </recommendedName>
</protein>
<keyword evidence="6" id="KW-0862">Zinc</keyword>
<dbReference type="Pfam" id="PF00096">
    <property type="entry name" value="zf-C2H2"/>
    <property type="match status" value="7"/>
</dbReference>
<dbReference type="GO" id="GO:0008270">
    <property type="term" value="F:zinc ion binding"/>
    <property type="evidence" value="ECO:0007669"/>
    <property type="project" value="UniProtKB-KW"/>
</dbReference>
<dbReference type="PANTHER" id="PTHR23226:SF377">
    <property type="entry name" value="ZINC FINGER AND SCAN DOMAIN-CONTAINING PROTEIN 20"/>
    <property type="match status" value="1"/>
</dbReference>
<dbReference type="SMART" id="SM00355">
    <property type="entry name" value="ZnF_C2H2"/>
    <property type="match status" value="7"/>
</dbReference>
<keyword evidence="3" id="KW-0479">Metal-binding</keyword>
<keyword evidence="7" id="KW-0805">Transcription regulation</keyword>
<feature type="domain" description="C2H2-type" evidence="12">
    <location>
        <begin position="207"/>
        <end position="234"/>
    </location>
</feature>
<evidence type="ECO:0000256" key="1">
    <source>
        <dbReference type="ARBA" id="ARBA00004123"/>
    </source>
</evidence>
<evidence type="ECO:0000256" key="2">
    <source>
        <dbReference type="ARBA" id="ARBA00006991"/>
    </source>
</evidence>
<evidence type="ECO:0000313" key="13">
    <source>
        <dbReference type="EMBL" id="PIO24176.1"/>
    </source>
</evidence>
<dbReference type="FunFam" id="3.30.160.60:FF:002343">
    <property type="entry name" value="Zinc finger protein 33A"/>
    <property type="match status" value="1"/>
</dbReference>
<dbReference type="FunFam" id="3.30.160.60:FF:000562">
    <property type="entry name" value="Zinc finger protein 786"/>
    <property type="match status" value="1"/>
</dbReference>
<feature type="domain" description="C2H2-type" evidence="12">
    <location>
        <begin position="263"/>
        <end position="290"/>
    </location>
</feature>
<dbReference type="FunFam" id="3.30.160.60:FF:002502">
    <property type="match status" value="1"/>
</dbReference>
<dbReference type="PROSITE" id="PS50157">
    <property type="entry name" value="ZINC_FINGER_C2H2_2"/>
    <property type="match status" value="7"/>
</dbReference>
<keyword evidence="8" id="KW-0238">DNA-binding</keyword>
<dbReference type="GO" id="GO:0000978">
    <property type="term" value="F:RNA polymerase II cis-regulatory region sequence-specific DNA binding"/>
    <property type="evidence" value="ECO:0007669"/>
    <property type="project" value="TreeGrafter"/>
</dbReference>
<evidence type="ECO:0000259" key="12">
    <source>
        <dbReference type="PROSITE" id="PS50157"/>
    </source>
</evidence>
<dbReference type="OrthoDB" id="9865365at2759"/>
<evidence type="ECO:0000256" key="3">
    <source>
        <dbReference type="ARBA" id="ARBA00022723"/>
    </source>
</evidence>
<dbReference type="Gene3D" id="3.30.160.60">
    <property type="entry name" value="Classic Zinc Finger"/>
    <property type="match status" value="7"/>
</dbReference>
<dbReference type="GO" id="GO:0005694">
    <property type="term" value="C:chromosome"/>
    <property type="evidence" value="ECO:0007669"/>
    <property type="project" value="UniProtKB-ARBA"/>
</dbReference>
<evidence type="ECO:0000256" key="6">
    <source>
        <dbReference type="ARBA" id="ARBA00022833"/>
    </source>
</evidence>
<dbReference type="PANTHER" id="PTHR23226">
    <property type="entry name" value="ZINC FINGER AND SCAN DOMAIN-CONTAINING"/>
    <property type="match status" value="1"/>
</dbReference>
<dbReference type="EMBL" id="KV953685">
    <property type="protein sequence ID" value="PIO24176.1"/>
    <property type="molecule type" value="Genomic_DNA"/>
</dbReference>
<dbReference type="PROSITE" id="PS00028">
    <property type="entry name" value="ZINC_FINGER_C2H2_1"/>
    <property type="match status" value="7"/>
</dbReference>
<evidence type="ECO:0000256" key="11">
    <source>
        <dbReference type="PROSITE-ProRule" id="PRU00042"/>
    </source>
</evidence>
<dbReference type="GO" id="GO:0000981">
    <property type="term" value="F:DNA-binding transcription factor activity, RNA polymerase II-specific"/>
    <property type="evidence" value="ECO:0007669"/>
    <property type="project" value="TreeGrafter"/>
</dbReference>
<accession>A0A2G9R8H6</accession>
<feature type="domain" description="C2H2-type" evidence="12">
    <location>
        <begin position="291"/>
        <end position="318"/>
    </location>
</feature>
<feature type="domain" description="C2H2-type" evidence="12">
    <location>
        <begin position="319"/>
        <end position="346"/>
    </location>
</feature>
<gene>
    <name evidence="13" type="ORF">AB205_0069140</name>
</gene>
<evidence type="ECO:0000256" key="8">
    <source>
        <dbReference type="ARBA" id="ARBA00023125"/>
    </source>
</evidence>
<keyword evidence="14" id="KW-1185">Reference proteome</keyword>
<dbReference type="FunFam" id="3.30.160.60:FF:001343">
    <property type="entry name" value="Zinc finger protein 568"/>
    <property type="match status" value="1"/>
</dbReference>
<proteinExistence type="inferred from homology"/>
<keyword evidence="5 11" id="KW-0863">Zinc-finger</keyword>
<organism evidence="13 14">
    <name type="scientific">Aquarana catesbeiana</name>
    <name type="common">American bullfrog</name>
    <name type="synonym">Rana catesbeiana</name>
    <dbReference type="NCBI Taxonomy" id="8400"/>
    <lineage>
        <taxon>Eukaryota</taxon>
        <taxon>Metazoa</taxon>
        <taxon>Chordata</taxon>
        <taxon>Craniata</taxon>
        <taxon>Vertebrata</taxon>
        <taxon>Euteleostomi</taxon>
        <taxon>Amphibia</taxon>
        <taxon>Batrachia</taxon>
        <taxon>Anura</taxon>
        <taxon>Neobatrachia</taxon>
        <taxon>Ranoidea</taxon>
        <taxon>Ranidae</taxon>
        <taxon>Aquarana</taxon>
    </lineage>
</organism>
<dbReference type="Proteomes" id="UP000228934">
    <property type="component" value="Unassembled WGS sequence"/>
</dbReference>
<evidence type="ECO:0000256" key="10">
    <source>
        <dbReference type="ARBA" id="ARBA00023242"/>
    </source>
</evidence>
<keyword evidence="10" id="KW-0539">Nucleus</keyword>
<sequence length="371" mass="42026">MSRRSVMTSTDRKLVKESVGDVEGDIDSRGDDDTNIYRGLKYPQLIIHLQGGDSYIDHMTTSIIRTDKDQSHMMERIIDLTVEIIYLLTGEGNTVVKKTSGEYVTSSRHHCVSEEQRGTPRHITVPSSVFLTPLCDKKKILEVTKKMMELLTGEVSGAGNSGTLSSNRQGMCLDGERPYSCSECGKGFIEKAKLLIHLRYHTGERPYSCSECGKCFKRKYSFDTHLKTHKGERPYSCLECGKSFIHKGDLVQHKKIHTSERPYLCLECGKSFIHKGDLVQHQKIHTGVRPYSCSECEKSFTHKVTLDEHQRTHTGERPYLCAECGKSFTQKGSLVYHQKNHTGEGPYSCSECGKCFIWKGHLDKHQRIHTG</sequence>
<feature type="non-terminal residue" evidence="13">
    <location>
        <position position="371"/>
    </location>
</feature>
<evidence type="ECO:0000256" key="5">
    <source>
        <dbReference type="ARBA" id="ARBA00022771"/>
    </source>
</evidence>
<dbReference type="InterPro" id="IPR013087">
    <property type="entry name" value="Znf_C2H2_type"/>
</dbReference>
<feature type="domain" description="C2H2-type" evidence="12">
    <location>
        <begin position="179"/>
        <end position="206"/>
    </location>
</feature>
<evidence type="ECO:0000256" key="7">
    <source>
        <dbReference type="ARBA" id="ARBA00023015"/>
    </source>
</evidence>
<keyword evidence="4" id="KW-0677">Repeat</keyword>
<dbReference type="GO" id="GO:0045893">
    <property type="term" value="P:positive regulation of DNA-templated transcription"/>
    <property type="evidence" value="ECO:0007669"/>
    <property type="project" value="UniProtKB-ARBA"/>
</dbReference>
<dbReference type="AlphaFoldDB" id="A0A2G9R8H6"/>
<evidence type="ECO:0000256" key="4">
    <source>
        <dbReference type="ARBA" id="ARBA00022737"/>
    </source>
</evidence>
<dbReference type="InterPro" id="IPR036236">
    <property type="entry name" value="Znf_C2H2_sf"/>
</dbReference>
<dbReference type="FunFam" id="3.30.160.60:FF:001732">
    <property type="entry name" value="Zgc:162936"/>
    <property type="match status" value="1"/>
</dbReference>
<name>A0A2G9R8H6_AQUCT</name>
<comment type="similarity">
    <text evidence="2">Belongs to the krueppel C2H2-type zinc-finger protein family.</text>
</comment>
<evidence type="ECO:0000256" key="9">
    <source>
        <dbReference type="ARBA" id="ARBA00023163"/>
    </source>
</evidence>
<dbReference type="FunFam" id="3.30.160.60:FF:000443">
    <property type="entry name" value="Zinc finger protein 41"/>
    <property type="match status" value="1"/>
</dbReference>
<dbReference type="GO" id="GO:0005634">
    <property type="term" value="C:nucleus"/>
    <property type="evidence" value="ECO:0007669"/>
    <property type="project" value="UniProtKB-SubCell"/>
</dbReference>
<reference evidence="14" key="1">
    <citation type="journal article" date="2017" name="Nat. Commun.">
        <title>The North American bullfrog draft genome provides insight into hormonal regulation of long noncoding RNA.</title>
        <authorList>
            <person name="Hammond S.A."/>
            <person name="Warren R.L."/>
            <person name="Vandervalk B.P."/>
            <person name="Kucuk E."/>
            <person name="Khan H."/>
            <person name="Gibb E.A."/>
            <person name="Pandoh P."/>
            <person name="Kirk H."/>
            <person name="Zhao Y."/>
            <person name="Jones M."/>
            <person name="Mungall A.J."/>
            <person name="Coope R."/>
            <person name="Pleasance S."/>
            <person name="Moore R.A."/>
            <person name="Holt R.A."/>
            <person name="Round J.M."/>
            <person name="Ohora S."/>
            <person name="Walle B.V."/>
            <person name="Veldhoen N."/>
            <person name="Helbing C.C."/>
            <person name="Birol I."/>
        </authorList>
    </citation>
    <scope>NUCLEOTIDE SEQUENCE [LARGE SCALE GENOMIC DNA]</scope>
</reference>
<comment type="subcellular location">
    <subcellularLocation>
        <location evidence="1">Nucleus</location>
    </subcellularLocation>
</comment>
<dbReference type="FunFam" id="3.30.160.60:FF:000358">
    <property type="entry name" value="zinc finger protein 24"/>
    <property type="match status" value="1"/>
</dbReference>
<dbReference type="SUPFAM" id="SSF57667">
    <property type="entry name" value="beta-beta-alpha zinc fingers"/>
    <property type="match status" value="4"/>
</dbReference>
<feature type="domain" description="C2H2-type" evidence="12">
    <location>
        <begin position="235"/>
        <end position="262"/>
    </location>
</feature>
<feature type="domain" description="C2H2-type" evidence="12">
    <location>
        <begin position="347"/>
        <end position="371"/>
    </location>
</feature>
<evidence type="ECO:0000313" key="14">
    <source>
        <dbReference type="Proteomes" id="UP000228934"/>
    </source>
</evidence>